<keyword evidence="3" id="KW-1185">Reference proteome</keyword>
<dbReference type="SUPFAM" id="SSF54001">
    <property type="entry name" value="Cysteine proteinases"/>
    <property type="match status" value="1"/>
</dbReference>
<protein>
    <recommendedName>
        <fullName evidence="4">Peptidase C1A papain C-terminal domain-containing protein</fullName>
    </recommendedName>
</protein>
<accession>A0A238KQV2</accession>
<gene>
    <name evidence="2" type="ORF">COL8621_02551</name>
</gene>
<dbReference type="Gene3D" id="3.90.70.10">
    <property type="entry name" value="Cysteine proteinases"/>
    <property type="match status" value="1"/>
</dbReference>
<sequence>MDKRLRQKVRRDPSDLRDQYYTPTLQPLGHRFYGASYLQGPDNGQDTPWCYLVRDQHQDGSCAGHALAHLIDIQRFKSWDNTTHDQTGVSADMLYTMAQRQEGGQEDAVRETRDRRTPEGLSSLRSVVKAFYHFGVCPEASWPQGSQDCTLNVERAKHAKSTTLGAYYRVRPYLNDYHAALSEADGILVSAELHAGWVDDAVDPRKYLGHAPDQQGVIPRGRPIVNSGHAFIIVGYTDRGFLVLNSWGLNWGGYDGRPGIALWPYEDWAEHVMDAWVLRLGVSAPNAFQHSIGQQGILFDDRTIKSSSSACHQLLGHYAHLDDGKHVDHGSYESSITSVNMTVDQLAKSAVRRPVVMSVTGSLLGMKQAFQVEVKRSQAIKTMGMYPYAVFWCNDFMESSISVLSHLFQEAVEKVGPHSKNLDRVIERTTSGIGRAFWRDLKRSAQIASAHSGGAALRGAVGLSTGKDGHAAHMFDSFAAVENVDLHLVVDGAGALLLGNYLLSLEDAATTSTEKKRRAQLKQNFFDRVVSLNLIAPSIDFADFHKAYGPLIRALAKKGNDRALLWVPSEALEAKLHVGYYSHSILDLVLYSFEGAPRDHSYVGMSRARSKIAEKIAMVGRSPITSLPGLQVRTIEQPDADRQYYLQTDVNLNAECQARILGILADIQKKI</sequence>
<dbReference type="CDD" id="cd02619">
    <property type="entry name" value="Peptidase_C1"/>
    <property type="match status" value="1"/>
</dbReference>
<evidence type="ECO:0000256" key="1">
    <source>
        <dbReference type="SAM" id="MobiDB-lite"/>
    </source>
</evidence>
<proteinExistence type="predicted"/>
<organism evidence="2 3">
    <name type="scientific">Actibacterium lipolyticum</name>
    <dbReference type="NCBI Taxonomy" id="1524263"/>
    <lineage>
        <taxon>Bacteria</taxon>
        <taxon>Pseudomonadati</taxon>
        <taxon>Pseudomonadota</taxon>
        <taxon>Alphaproteobacteria</taxon>
        <taxon>Rhodobacterales</taxon>
        <taxon>Roseobacteraceae</taxon>
        <taxon>Actibacterium</taxon>
    </lineage>
</organism>
<dbReference type="EMBL" id="FXYE01000002">
    <property type="protein sequence ID" value="SMX44416.1"/>
    <property type="molecule type" value="Genomic_DNA"/>
</dbReference>
<name>A0A238KQV2_9RHOB</name>
<dbReference type="OrthoDB" id="1491023at2"/>
<evidence type="ECO:0000313" key="2">
    <source>
        <dbReference type="EMBL" id="SMX44416.1"/>
    </source>
</evidence>
<reference evidence="3" key="1">
    <citation type="submission" date="2017-05" db="EMBL/GenBank/DDBJ databases">
        <authorList>
            <person name="Rodrigo-Torres L."/>
            <person name="Arahal R. D."/>
            <person name="Lucena T."/>
        </authorList>
    </citation>
    <scope>NUCLEOTIDE SEQUENCE [LARGE SCALE GENOMIC DNA]</scope>
    <source>
        <strain evidence="3">CECT 8621</strain>
    </source>
</reference>
<dbReference type="InterPro" id="IPR038765">
    <property type="entry name" value="Papain-like_cys_pep_sf"/>
</dbReference>
<feature type="region of interest" description="Disordered" evidence="1">
    <location>
        <begin position="100"/>
        <end position="119"/>
    </location>
</feature>
<dbReference type="RefSeq" id="WP_093967689.1">
    <property type="nucleotide sequence ID" value="NZ_FXYE01000002.1"/>
</dbReference>
<feature type="compositionally biased region" description="Basic and acidic residues" evidence="1">
    <location>
        <begin position="107"/>
        <end position="118"/>
    </location>
</feature>
<dbReference type="Proteomes" id="UP000202922">
    <property type="component" value="Unassembled WGS sequence"/>
</dbReference>
<evidence type="ECO:0008006" key="4">
    <source>
        <dbReference type="Google" id="ProtNLM"/>
    </source>
</evidence>
<dbReference type="AlphaFoldDB" id="A0A238KQV2"/>
<evidence type="ECO:0000313" key="3">
    <source>
        <dbReference type="Proteomes" id="UP000202922"/>
    </source>
</evidence>